<protein>
    <submittedName>
        <fullName evidence="1">Uncharacterized protein</fullName>
    </submittedName>
</protein>
<gene>
    <name evidence="1" type="ORF">Pla144_48960</name>
</gene>
<keyword evidence="2" id="KW-1185">Reference proteome</keyword>
<reference evidence="1 2" key="1">
    <citation type="submission" date="2019-02" db="EMBL/GenBank/DDBJ databases">
        <title>Deep-cultivation of Planctomycetes and their phenomic and genomic characterization uncovers novel biology.</title>
        <authorList>
            <person name="Wiegand S."/>
            <person name="Jogler M."/>
            <person name="Boedeker C."/>
            <person name="Pinto D."/>
            <person name="Vollmers J."/>
            <person name="Rivas-Marin E."/>
            <person name="Kohn T."/>
            <person name="Peeters S.H."/>
            <person name="Heuer A."/>
            <person name="Rast P."/>
            <person name="Oberbeckmann S."/>
            <person name="Bunk B."/>
            <person name="Jeske O."/>
            <person name="Meyerdierks A."/>
            <person name="Storesund J.E."/>
            <person name="Kallscheuer N."/>
            <person name="Luecker S."/>
            <person name="Lage O.M."/>
            <person name="Pohl T."/>
            <person name="Merkel B.J."/>
            <person name="Hornburger P."/>
            <person name="Mueller R.-W."/>
            <person name="Bruemmer F."/>
            <person name="Labrenz M."/>
            <person name="Spormann A.M."/>
            <person name="Op Den Camp H."/>
            <person name="Overmann J."/>
            <person name="Amann R."/>
            <person name="Jetten M.S.M."/>
            <person name="Mascher T."/>
            <person name="Medema M.H."/>
            <person name="Devos D.P."/>
            <person name="Kaster A.-K."/>
            <person name="Ovreas L."/>
            <person name="Rohde M."/>
            <person name="Galperin M.Y."/>
            <person name="Jogler C."/>
        </authorList>
    </citation>
    <scope>NUCLEOTIDE SEQUENCE [LARGE SCALE GENOMIC DNA]</scope>
    <source>
        <strain evidence="1 2">Pla144</strain>
    </source>
</reference>
<accession>A0A5C6CCZ0</accession>
<dbReference type="EMBL" id="SJPS01000014">
    <property type="protein sequence ID" value="TWU20729.1"/>
    <property type="molecule type" value="Genomic_DNA"/>
</dbReference>
<proteinExistence type="predicted"/>
<name>A0A5C6CCZ0_9BACT</name>
<dbReference type="RefSeq" id="WP_146453108.1">
    <property type="nucleotide sequence ID" value="NZ_SJPS01000014.1"/>
</dbReference>
<dbReference type="Proteomes" id="UP000318437">
    <property type="component" value="Unassembled WGS sequence"/>
</dbReference>
<sequence>MWCNSTFFGAAIDEREWPCWSLSERVGDLPVGTWYGGDDDLPAGTWHSEDQYLSQGARCSVIQ</sequence>
<evidence type="ECO:0000313" key="1">
    <source>
        <dbReference type="EMBL" id="TWU20729.1"/>
    </source>
</evidence>
<organism evidence="1 2">
    <name type="scientific">Bythopirellula polymerisocia</name>
    <dbReference type="NCBI Taxonomy" id="2528003"/>
    <lineage>
        <taxon>Bacteria</taxon>
        <taxon>Pseudomonadati</taxon>
        <taxon>Planctomycetota</taxon>
        <taxon>Planctomycetia</taxon>
        <taxon>Pirellulales</taxon>
        <taxon>Lacipirellulaceae</taxon>
        <taxon>Bythopirellula</taxon>
    </lineage>
</organism>
<comment type="caution">
    <text evidence="1">The sequence shown here is derived from an EMBL/GenBank/DDBJ whole genome shotgun (WGS) entry which is preliminary data.</text>
</comment>
<evidence type="ECO:0000313" key="2">
    <source>
        <dbReference type="Proteomes" id="UP000318437"/>
    </source>
</evidence>
<dbReference type="AlphaFoldDB" id="A0A5C6CCZ0"/>